<feature type="non-terminal residue" evidence="11">
    <location>
        <position position="1"/>
    </location>
</feature>
<dbReference type="GO" id="GO:1903806">
    <property type="term" value="P:L-isoleucine import across plasma membrane"/>
    <property type="evidence" value="ECO:0007669"/>
    <property type="project" value="TreeGrafter"/>
</dbReference>
<dbReference type="GO" id="GO:0015192">
    <property type="term" value="F:L-phenylalanine transmembrane transporter activity"/>
    <property type="evidence" value="ECO:0007669"/>
    <property type="project" value="TreeGrafter"/>
</dbReference>
<protein>
    <recommendedName>
        <fullName evidence="12">Branched-chain amino acid ABC transporter permease</fullName>
    </recommendedName>
</protein>
<keyword evidence="3" id="KW-1003">Cell membrane</keyword>
<dbReference type="GO" id="GO:0005886">
    <property type="term" value="C:plasma membrane"/>
    <property type="evidence" value="ECO:0007669"/>
    <property type="project" value="UniProtKB-SubCell"/>
</dbReference>
<sequence length="427" mass="47249">MKSSDLFLYWNSLSRLNQRLVLAFLIGFEAIIGLLYQKGFLNLIDLFVSSSLPPEGTLPPDFIWILQTFQLICVGFFLIKILFEDVKPSQTRTFLMCISPFLLLTHVLFSLHILLYGLGREAEVTFSLGQLTISTLTWSSTYLAIAVGCTLTYSVQRYGNFAQSEFFMLGMYVAIAFMWTDWLFPLTDAPADGTLVWSLFFYVLIGSFFLTGLAGIIIDRLVFKGFRESKSSPDVMMIASLGVAMIMRALVYLRFGSNSKRFVPDKDWMDSEQHWELPSYSAEFNLGISEWPIIEYGTSNYAYNNGFLPVIVFISVFLLVLLLSYTRLGRRMRAVADNPDLAASSGINVERVQMTSAFLSAGISGLGGAIFGLTVLFSPQTAFTLLLPAFAVIVLGTIGSVPGAIVASLIIGFVRAVSEPVLSGIGN</sequence>
<dbReference type="GO" id="GO:0015808">
    <property type="term" value="P:L-alanine transport"/>
    <property type="evidence" value="ECO:0007669"/>
    <property type="project" value="TreeGrafter"/>
</dbReference>
<evidence type="ECO:0000256" key="1">
    <source>
        <dbReference type="ARBA" id="ARBA00004651"/>
    </source>
</evidence>
<evidence type="ECO:0000256" key="6">
    <source>
        <dbReference type="ARBA" id="ARBA00022970"/>
    </source>
</evidence>
<organism evidence="11">
    <name type="scientific">marine metagenome</name>
    <dbReference type="NCBI Taxonomy" id="408172"/>
    <lineage>
        <taxon>unclassified sequences</taxon>
        <taxon>metagenomes</taxon>
        <taxon>ecological metagenomes</taxon>
    </lineage>
</organism>
<feature type="transmembrane region" description="Helical" evidence="10">
    <location>
        <begin position="136"/>
        <end position="154"/>
    </location>
</feature>
<dbReference type="GO" id="GO:0042941">
    <property type="term" value="P:D-alanine transmembrane transport"/>
    <property type="evidence" value="ECO:0007669"/>
    <property type="project" value="TreeGrafter"/>
</dbReference>
<feature type="transmembrane region" description="Helical" evidence="10">
    <location>
        <begin position="95"/>
        <end position="116"/>
    </location>
</feature>
<dbReference type="GO" id="GO:0015188">
    <property type="term" value="F:L-isoleucine transmembrane transporter activity"/>
    <property type="evidence" value="ECO:0007669"/>
    <property type="project" value="TreeGrafter"/>
</dbReference>
<dbReference type="InterPro" id="IPR052157">
    <property type="entry name" value="BCAA_transport_permease"/>
</dbReference>
<comment type="similarity">
    <text evidence="9">Belongs to the binding-protein-dependent transport system permease family. LivHM subfamily.</text>
</comment>
<dbReference type="GO" id="GO:0005304">
    <property type="term" value="F:L-valine transmembrane transporter activity"/>
    <property type="evidence" value="ECO:0007669"/>
    <property type="project" value="TreeGrafter"/>
</dbReference>
<keyword evidence="4" id="KW-0997">Cell inner membrane</keyword>
<comment type="subcellular location">
    <subcellularLocation>
        <location evidence="1">Cell membrane</location>
        <topology evidence="1">Multi-pass membrane protein</topology>
    </subcellularLocation>
</comment>
<dbReference type="Pfam" id="PF02653">
    <property type="entry name" value="BPD_transp_2"/>
    <property type="match status" value="1"/>
</dbReference>
<keyword evidence="8 10" id="KW-0472">Membrane</keyword>
<feature type="transmembrane region" description="Helical" evidence="10">
    <location>
        <begin position="196"/>
        <end position="223"/>
    </location>
</feature>
<evidence type="ECO:0008006" key="12">
    <source>
        <dbReference type="Google" id="ProtNLM"/>
    </source>
</evidence>
<dbReference type="AlphaFoldDB" id="A0A382DBT6"/>
<reference evidence="11" key="1">
    <citation type="submission" date="2018-05" db="EMBL/GenBank/DDBJ databases">
        <authorList>
            <person name="Lanie J.A."/>
            <person name="Ng W.-L."/>
            <person name="Kazmierczak K.M."/>
            <person name="Andrzejewski T.M."/>
            <person name="Davidsen T.M."/>
            <person name="Wayne K.J."/>
            <person name="Tettelin H."/>
            <person name="Glass J.I."/>
            <person name="Rusch D."/>
            <person name="Podicherti R."/>
            <person name="Tsui H.-C.T."/>
            <person name="Winkler M.E."/>
        </authorList>
    </citation>
    <scope>NUCLEOTIDE SEQUENCE</scope>
</reference>
<feature type="non-terminal residue" evidence="11">
    <location>
        <position position="427"/>
    </location>
</feature>
<evidence type="ECO:0000256" key="10">
    <source>
        <dbReference type="SAM" id="Phobius"/>
    </source>
</evidence>
<evidence type="ECO:0000313" key="11">
    <source>
        <dbReference type="EMBL" id="SVB35482.1"/>
    </source>
</evidence>
<feature type="transmembrane region" description="Helical" evidence="10">
    <location>
        <begin position="235"/>
        <end position="255"/>
    </location>
</feature>
<dbReference type="PANTHER" id="PTHR11795">
    <property type="entry name" value="BRANCHED-CHAIN AMINO ACID TRANSPORT SYSTEM PERMEASE PROTEIN LIVH"/>
    <property type="match status" value="1"/>
</dbReference>
<feature type="transmembrane region" description="Helical" evidence="10">
    <location>
        <begin position="62"/>
        <end position="83"/>
    </location>
</feature>
<evidence type="ECO:0000256" key="7">
    <source>
        <dbReference type="ARBA" id="ARBA00022989"/>
    </source>
</evidence>
<evidence type="ECO:0000256" key="2">
    <source>
        <dbReference type="ARBA" id="ARBA00022448"/>
    </source>
</evidence>
<name>A0A382DBT6_9ZZZZ</name>
<accession>A0A382DBT6</accession>
<keyword evidence="5 10" id="KW-0812">Transmembrane</keyword>
<evidence type="ECO:0000256" key="9">
    <source>
        <dbReference type="ARBA" id="ARBA00037998"/>
    </source>
</evidence>
<gene>
    <name evidence="11" type="ORF">METZ01_LOCUS188336</name>
</gene>
<keyword evidence="6" id="KW-0029">Amino-acid transport</keyword>
<feature type="transmembrane region" description="Helical" evidence="10">
    <location>
        <begin position="357"/>
        <end position="377"/>
    </location>
</feature>
<dbReference type="CDD" id="cd06582">
    <property type="entry name" value="TM_PBP1_LivH_like"/>
    <property type="match status" value="1"/>
</dbReference>
<dbReference type="PANTHER" id="PTHR11795:SF371">
    <property type="entry name" value="HIGH-AFFINITY BRANCHED-CHAIN AMINO ACID TRANSPORT SYSTEM PERMEASE PROTEIN LIVH"/>
    <property type="match status" value="1"/>
</dbReference>
<dbReference type="GO" id="GO:0015190">
    <property type="term" value="F:L-leucine transmembrane transporter activity"/>
    <property type="evidence" value="ECO:0007669"/>
    <property type="project" value="TreeGrafter"/>
</dbReference>
<keyword evidence="2" id="KW-0813">Transport</keyword>
<keyword evidence="7 10" id="KW-1133">Transmembrane helix</keyword>
<dbReference type="InterPro" id="IPR001851">
    <property type="entry name" value="ABC_transp_permease"/>
</dbReference>
<feature type="transmembrane region" description="Helical" evidence="10">
    <location>
        <begin position="166"/>
        <end position="184"/>
    </location>
</feature>
<evidence type="ECO:0000256" key="8">
    <source>
        <dbReference type="ARBA" id="ARBA00023136"/>
    </source>
</evidence>
<dbReference type="EMBL" id="UINC01038446">
    <property type="protein sequence ID" value="SVB35482.1"/>
    <property type="molecule type" value="Genomic_DNA"/>
</dbReference>
<feature type="transmembrane region" description="Helical" evidence="10">
    <location>
        <begin position="389"/>
        <end position="414"/>
    </location>
</feature>
<evidence type="ECO:0000256" key="3">
    <source>
        <dbReference type="ARBA" id="ARBA00022475"/>
    </source>
</evidence>
<feature type="transmembrane region" description="Helical" evidence="10">
    <location>
        <begin position="306"/>
        <end position="325"/>
    </location>
</feature>
<evidence type="ECO:0000256" key="5">
    <source>
        <dbReference type="ARBA" id="ARBA00022692"/>
    </source>
</evidence>
<evidence type="ECO:0000256" key="4">
    <source>
        <dbReference type="ARBA" id="ARBA00022519"/>
    </source>
</evidence>
<feature type="transmembrane region" description="Helical" evidence="10">
    <location>
        <begin position="20"/>
        <end position="37"/>
    </location>
</feature>
<proteinExistence type="inferred from homology"/>